<dbReference type="SMART" id="SM00855">
    <property type="entry name" value="PGAM"/>
    <property type="match status" value="1"/>
</dbReference>
<dbReference type="Pfam" id="PF00300">
    <property type="entry name" value="His_Phos_1"/>
    <property type="match status" value="1"/>
</dbReference>
<gene>
    <name evidence="3" type="ORF">FHR82_003872</name>
</gene>
<reference evidence="3 4" key="1">
    <citation type="submission" date="2020-08" db="EMBL/GenBank/DDBJ databases">
        <title>Genomic Encyclopedia of Type Strains, Phase III (KMG-III): the genomes of soil and plant-associated and newly described type strains.</title>
        <authorList>
            <person name="Whitman W."/>
        </authorList>
    </citation>
    <scope>NUCLEOTIDE SEQUENCE [LARGE SCALE GENOMIC DNA]</scope>
    <source>
        <strain evidence="3 4">CECT 8960</strain>
    </source>
</reference>
<comment type="caution">
    <text evidence="3">The sequence shown here is derived from an EMBL/GenBank/DDBJ whole genome shotgun (WGS) entry which is preliminary data.</text>
</comment>
<feature type="active site" description="Proton donor/acceptor" evidence="1">
    <location>
        <position position="83"/>
    </location>
</feature>
<dbReference type="GO" id="GO:0016791">
    <property type="term" value="F:phosphatase activity"/>
    <property type="evidence" value="ECO:0007669"/>
    <property type="project" value="TreeGrafter"/>
</dbReference>
<sequence>MSRLLLARHAETVWHEENRYAGGRSEPELTDRGLRQAERLGRTAVALGVGVVVSSPQRRAVATATPAAAALGVSLRLRPDLREVDFGDLEGHTLSEMDPEAVRRFRDDPEANGFPNAEPLRVAGERCAAALREIDGDHEGTVLVVAHSSLFRIGLCVLMGLPVARYRHCFPLLENAALTEIRLPADPSLPAGLLSLNRLS</sequence>
<dbReference type="InterPro" id="IPR029033">
    <property type="entry name" value="His_PPase_superfam"/>
</dbReference>
<evidence type="ECO:0000256" key="2">
    <source>
        <dbReference type="PIRSR" id="PIRSR613078-2"/>
    </source>
</evidence>
<feature type="active site" description="Tele-phosphohistidine intermediate" evidence="1">
    <location>
        <position position="9"/>
    </location>
</feature>
<dbReference type="EC" id="5.4.2.12" evidence="3"/>
<dbReference type="PANTHER" id="PTHR48100">
    <property type="entry name" value="BROAD-SPECIFICITY PHOSPHATASE YOR283W-RELATED"/>
    <property type="match status" value="1"/>
</dbReference>
<evidence type="ECO:0000313" key="4">
    <source>
        <dbReference type="Proteomes" id="UP000520767"/>
    </source>
</evidence>
<evidence type="ECO:0000256" key="1">
    <source>
        <dbReference type="PIRSR" id="PIRSR613078-1"/>
    </source>
</evidence>
<dbReference type="Gene3D" id="3.40.50.1240">
    <property type="entry name" value="Phosphoglycerate mutase-like"/>
    <property type="match status" value="1"/>
</dbReference>
<proteinExistence type="predicted"/>
<dbReference type="CDD" id="cd07067">
    <property type="entry name" value="HP_PGM_like"/>
    <property type="match status" value="1"/>
</dbReference>
<accession>A0A7W7Q5W7</accession>
<dbReference type="InterPro" id="IPR013078">
    <property type="entry name" value="His_Pase_superF_clade-1"/>
</dbReference>
<dbReference type="EMBL" id="JACHJQ010000004">
    <property type="protein sequence ID" value="MBB4907630.1"/>
    <property type="molecule type" value="Genomic_DNA"/>
</dbReference>
<keyword evidence="3" id="KW-0413">Isomerase</keyword>
<dbReference type="AlphaFoldDB" id="A0A7W7Q5W7"/>
<protein>
    <submittedName>
        <fullName evidence="3">Putative phosphoglycerate mutase</fullName>
        <ecNumber evidence="3">5.4.2.12</ecNumber>
    </submittedName>
</protein>
<keyword evidence="4" id="KW-1185">Reference proteome</keyword>
<feature type="binding site" evidence="2">
    <location>
        <position position="59"/>
    </location>
    <ligand>
        <name>substrate</name>
    </ligand>
</feature>
<dbReference type="InterPro" id="IPR050275">
    <property type="entry name" value="PGM_Phosphatase"/>
</dbReference>
<dbReference type="RefSeq" id="WP_184811798.1">
    <property type="nucleotide sequence ID" value="NZ_JACHJQ010000004.1"/>
</dbReference>
<dbReference type="Proteomes" id="UP000520767">
    <property type="component" value="Unassembled WGS sequence"/>
</dbReference>
<organism evidence="3 4">
    <name type="scientific">Actinophytocola algeriensis</name>
    <dbReference type="NCBI Taxonomy" id="1768010"/>
    <lineage>
        <taxon>Bacteria</taxon>
        <taxon>Bacillati</taxon>
        <taxon>Actinomycetota</taxon>
        <taxon>Actinomycetes</taxon>
        <taxon>Pseudonocardiales</taxon>
        <taxon>Pseudonocardiaceae</taxon>
    </lineage>
</organism>
<evidence type="ECO:0000313" key="3">
    <source>
        <dbReference type="EMBL" id="MBB4907630.1"/>
    </source>
</evidence>
<dbReference type="SUPFAM" id="SSF53254">
    <property type="entry name" value="Phosphoglycerate mutase-like"/>
    <property type="match status" value="1"/>
</dbReference>
<dbReference type="GO" id="GO:0004619">
    <property type="term" value="F:phosphoglycerate mutase activity"/>
    <property type="evidence" value="ECO:0007669"/>
    <property type="project" value="UniProtKB-EC"/>
</dbReference>
<name>A0A7W7Q5W7_9PSEU</name>